<sequence length="339" mass="37932">MSQHQHPGDDGQSAPASPTEGAQRARLSNNEEPGFELRGLNLFLWVGQNNRGEYEDWRTFLTALILKSSWQEVTAYDEDPLQNIPSSRADLHESATLVARFSSSRKFKSEEEVERREKVAKEILEAMGFEEKRRSASFLEIKWQKELPIDIAMLLVAGKEFWERFEKPTASEAVAQATTELELESASVAGEEGEKLGPASLHHPSSTTTWPTLKEYSLLSTSLSSSSTTTTSSSPSSSPSTESLTPKTITISIRNFNRIDRATWDRWDAFWAKVRQSERWRTEAGYTITRNDGGETYRLTHFAKCASPEEAAAKAKGALEILLKVGGFCRATSKMEIDE</sequence>
<feature type="region of interest" description="Disordered" evidence="1">
    <location>
        <begin position="184"/>
        <end position="208"/>
    </location>
</feature>
<dbReference type="AlphaFoldDB" id="A0A8S8ZZP9"/>
<reference evidence="2 3" key="1">
    <citation type="submission" date="2017-07" db="EMBL/GenBank/DDBJ databases">
        <title>Genome sequence of the Sordaria macrospora wild type strain R19027.</title>
        <authorList>
            <person name="Nowrousian M."/>
            <person name="Teichert I."/>
            <person name="Kueck U."/>
        </authorList>
    </citation>
    <scope>NUCLEOTIDE SEQUENCE [LARGE SCALE GENOMIC DNA]</scope>
    <source>
        <strain evidence="2 3">R19027</strain>
        <tissue evidence="2">Mycelium</tissue>
    </source>
</reference>
<evidence type="ECO:0000313" key="2">
    <source>
        <dbReference type="EMBL" id="KAA8635069.1"/>
    </source>
</evidence>
<comment type="caution">
    <text evidence="2">The sequence shown here is derived from an EMBL/GenBank/DDBJ whole genome shotgun (WGS) entry which is preliminary data.</text>
</comment>
<evidence type="ECO:0000256" key="1">
    <source>
        <dbReference type="SAM" id="MobiDB-lite"/>
    </source>
</evidence>
<feature type="region of interest" description="Disordered" evidence="1">
    <location>
        <begin position="225"/>
        <end position="245"/>
    </location>
</feature>
<dbReference type="EMBL" id="NMPR01000015">
    <property type="protein sequence ID" value="KAA8635069.1"/>
    <property type="molecule type" value="Genomic_DNA"/>
</dbReference>
<proteinExistence type="predicted"/>
<evidence type="ECO:0000313" key="3">
    <source>
        <dbReference type="Proteomes" id="UP000433876"/>
    </source>
</evidence>
<protein>
    <submittedName>
        <fullName evidence="2">Uncharacterized protein</fullName>
    </submittedName>
</protein>
<organism evidence="2 3">
    <name type="scientific">Sordaria macrospora</name>
    <dbReference type="NCBI Taxonomy" id="5147"/>
    <lineage>
        <taxon>Eukaryota</taxon>
        <taxon>Fungi</taxon>
        <taxon>Dikarya</taxon>
        <taxon>Ascomycota</taxon>
        <taxon>Pezizomycotina</taxon>
        <taxon>Sordariomycetes</taxon>
        <taxon>Sordariomycetidae</taxon>
        <taxon>Sordariales</taxon>
        <taxon>Sordariaceae</taxon>
        <taxon>Sordaria</taxon>
    </lineage>
</organism>
<name>A0A8S8ZZP9_SORMA</name>
<feature type="region of interest" description="Disordered" evidence="1">
    <location>
        <begin position="1"/>
        <end position="28"/>
    </location>
</feature>
<gene>
    <name evidence="2" type="ORF">SMACR_03716</name>
</gene>
<accession>A0A8S8ZZP9</accession>
<dbReference type="Proteomes" id="UP000433876">
    <property type="component" value="Unassembled WGS sequence"/>
</dbReference>
<dbReference type="VEuPathDB" id="FungiDB:SMAC_03716"/>